<dbReference type="GeneID" id="19881247"/>
<feature type="domain" description="Fungal lipase-type" evidence="15">
    <location>
        <begin position="289"/>
        <end position="415"/>
    </location>
</feature>
<dbReference type="InterPro" id="IPR002921">
    <property type="entry name" value="Fungal_lipase-type"/>
</dbReference>
<dbReference type="VEuPathDB" id="MicrosporidiaDB:VICG_00530"/>
<keyword evidence="12" id="KW-0472">Membrane</keyword>
<comment type="catalytic activity">
    <reaction evidence="13">
        <text>a 1,2-diacyl-sn-glycerol + H2O = a 2-acylglycerol + a fatty acid + H(+)</text>
        <dbReference type="Rhea" id="RHEA:33275"/>
        <dbReference type="ChEBI" id="CHEBI:15377"/>
        <dbReference type="ChEBI" id="CHEBI:15378"/>
        <dbReference type="ChEBI" id="CHEBI:17389"/>
        <dbReference type="ChEBI" id="CHEBI:17815"/>
        <dbReference type="ChEBI" id="CHEBI:28868"/>
        <dbReference type="EC" id="3.1.1.116"/>
    </reaction>
    <physiologicalReaction direction="left-to-right" evidence="13">
        <dbReference type="Rhea" id="RHEA:33276"/>
    </physiologicalReaction>
</comment>
<dbReference type="InterPro" id="IPR029058">
    <property type="entry name" value="AB_hydrolase_fold"/>
</dbReference>
<evidence type="ECO:0000256" key="9">
    <source>
        <dbReference type="ARBA" id="ARBA00022963"/>
    </source>
</evidence>
<keyword evidence="9" id="KW-0442">Lipid degradation</keyword>
<dbReference type="Pfam" id="PF01764">
    <property type="entry name" value="Lipase_3"/>
    <property type="match status" value="1"/>
</dbReference>
<keyword evidence="7" id="KW-0378">Hydrolase</keyword>
<gene>
    <name evidence="16" type="ORF">VICG_00530</name>
</gene>
<dbReference type="RefSeq" id="XP_007603982.1">
    <property type="nucleotide sequence ID" value="XM_007603920.1"/>
</dbReference>
<dbReference type="OMA" id="FCVENDE"/>
<dbReference type="InParanoid" id="L2GNL5"/>
<evidence type="ECO:0000313" key="16">
    <source>
        <dbReference type="EMBL" id="ELA42431.1"/>
    </source>
</evidence>
<comment type="subcellular location">
    <subcellularLocation>
        <location evidence="2">Cell membrane</location>
        <topology evidence="2">Multi-pass membrane protein</topology>
    </subcellularLocation>
</comment>
<evidence type="ECO:0000256" key="14">
    <source>
        <dbReference type="ARBA" id="ARBA00026104"/>
    </source>
</evidence>
<accession>L2GNL5</accession>
<dbReference type="Gene3D" id="3.40.50.1820">
    <property type="entry name" value="alpha/beta hydrolase"/>
    <property type="match status" value="1"/>
</dbReference>
<dbReference type="EC" id="3.1.1.116" evidence="14"/>
<dbReference type="EMBL" id="JH370132">
    <property type="protein sequence ID" value="ELA42431.1"/>
    <property type="molecule type" value="Genomic_DNA"/>
</dbReference>
<evidence type="ECO:0000256" key="6">
    <source>
        <dbReference type="ARBA" id="ARBA00022723"/>
    </source>
</evidence>
<proteinExistence type="predicted"/>
<evidence type="ECO:0000256" key="1">
    <source>
        <dbReference type="ARBA" id="ARBA00001913"/>
    </source>
</evidence>
<dbReference type="GO" id="GO:0016042">
    <property type="term" value="P:lipid catabolic process"/>
    <property type="evidence" value="ECO:0007669"/>
    <property type="project" value="UniProtKB-KW"/>
</dbReference>
<evidence type="ECO:0000256" key="12">
    <source>
        <dbReference type="ARBA" id="ARBA00023136"/>
    </source>
</evidence>
<keyword evidence="11" id="KW-0443">Lipid metabolism</keyword>
<keyword evidence="4" id="KW-0597">Phosphoprotein</keyword>
<keyword evidence="5" id="KW-0812">Transmembrane</keyword>
<keyword evidence="10" id="KW-1133">Transmembrane helix</keyword>
<dbReference type="HOGENOM" id="CLU_025519_0_0_1"/>
<evidence type="ECO:0000256" key="11">
    <source>
        <dbReference type="ARBA" id="ARBA00023098"/>
    </source>
</evidence>
<evidence type="ECO:0000256" key="3">
    <source>
        <dbReference type="ARBA" id="ARBA00022475"/>
    </source>
</evidence>
<keyword evidence="3" id="KW-1003">Cell membrane</keyword>
<dbReference type="PANTHER" id="PTHR45792">
    <property type="entry name" value="DIACYLGLYCEROL LIPASE HOMOLOG-RELATED"/>
    <property type="match status" value="1"/>
</dbReference>
<evidence type="ECO:0000256" key="5">
    <source>
        <dbReference type="ARBA" id="ARBA00022692"/>
    </source>
</evidence>
<evidence type="ECO:0000256" key="10">
    <source>
        <dbReference type="ARBA" id="ARBA00022989"/>
    </source>
</evidence>
<evidence type="ECO:0000256" key="13">
    <source>
        <dbReference type="ARBA" id="ARBA00024531"/>
    </source>
</evidence>
<dbReference type="PANTHER" id="PTHR45792:SF8">
    <property type="entry name" value="DIACYLGLYCEROL LIPASE-ALPHA"/>
    <property type="match status" value="1"/>
</dbReference>
<dbReference type="Proteomes" id="UP000011082">
    <property type="component" value="Unassembled WGS sequence"/>
</dbReference>
<evidence type="ECO:0000259" key="15">
    <source>
        <dbReference type="Pfam" id="PF01764"/>
    </source>
</evidence>
<sequence>MSVQKISSDGVDFDTTEYLYKGKSVKFDQAFKVGVKTLNDLVFGTLYIIILKKYRNFLGISTSTKVAGIAIRLKHLIESKTGEQTFDIVPIIDLLSADYYDKNPPFLGRITIKFNIEYLNTPLEEEKNTSLTKKIINKIFSAEITESFEAINDISSFLSNGSTVCNLKSVAGMFIIDGLLIRKMECYEENHLGMNGCSKNNCLKSYTTISGDESKSAIKCINYCLAAYLDSKVWLLLIKPDLKRPNIKDRKLRVALERLKIPEEKFIKYHEGSHKLVGFIVFIDDDTLVVSFRGTLSHNDIINDLDACYTQFFNGYAHSGILKLANMFVDVELGNIKQIITENKLKKVLFTGHSLGGAVATVIHLIVTKNNFITACEIKTAAFASPPTVSESFLDQKIENLITYNYGNDIIPRLSLGSLLDFKFLCLSVANIFTVFSKSERSIEKVVEVHRYLKESDLYPKLYHPGTVYHIKAEYKDNKTTYGFKKVDPKFFANLIIYKDYPADHILKRHISAFNFCVENDENSSAVAK</sequence>
<dbReference type="SUPFAM" id="SSF53474">
    <property type="entry name" value="alpha/beta-Hydrolases"/>
    <property type="match status" value="1"/>
</dbReference>
<reference evidence="17" key="1">
    <citation type="submission" date="2011-05" db="EMBL/GenBank/DDBJ databases">
        <title>The genome sequence of Vittaforma corneae strain ATCC 50505.</title>
        <authorList>
            <consortium name="The Broad Institute Genome Sequencing Platform"/>
            <person name="Cuomo C."/>
            <person name="Didier E."/>
            <person name="Bowers L."/>
            <person name="Young S.K."/>
            <person name="Zeng Q."/>
            <person name="Gargeya S."/>
            <person name="Fitzgerald M."/>
            <person name="Haas B."/>
            <person name="Abouelleil A."/>
            <person name="Alvarado L."/>
            <person name="Arachchi H.M."/>
            <person name="Berlin A."/>
            <person name="Chapman S.B."/>
            <person name="Gearin G."/>
            <person name="Goldberg J."/>
            <person name="Griggs A."/>
            <person name="Gujja S."/>
            <person name="Hansen M."/>
            <person name="Heiman D."/>
            <person name="Howarth C."/>
            <person name="Larimer J."/>
            <person name="Lui A."/>
            <person name="MacDonald P.J.P."/>
            <person name="McCowen C."/>
            <person name="Montmayeur A."/>
            <person name="Murphy C."/>
            <person name="Neiman D."/>
            <person name="Pearson M."/>
            <person name="Priest M."/>
            <person name="Roberts A."/>
            <person name="Saif S."/>
            <person name="Shea T."/>
            <person name="Sisk P."/>
            <person name="Stolte C."/>
            <person name="Sykes S."/>
            <person name="Wortman J."/>
            <person name="Nusbaum C."/>
            <person name="Birren B."/>
        </authorList>
    </citation>
    <scope>NUCLEOTIDE SEQUENCE [LARGE SCALE GENOMIC DNA]</scope>
    <source>
        <strain evidence="17">ATCC 50505</strain>
    </source>
</reference>
<name>L2GNL5_VITCO</name>
<dbReference type="GO" id="GO:0005886">
    <property type="term" value="C:plasma membrane"/>
    <property type="evidence" value="ECO:0007669"/>
    <property type="project" value="UniProtKB-SubCell"/>
</dbReference>
<dbReference type="GO" id="GO:0016298">
    <property type="term" value="F:lipase activity"/>
    <property type="evidence" value="ECO:0007669"/>
    <property type="project" value="TreeGrafter"/>
</dbReference>
<dbReference type="InterPro" id="IPR052214">
    <property type="entry name" value="DAG_Lipase-Related"/>
</dbReference>
<dbReference type="AlphaFoldDB" id="L2GNL5"/>
<evidence type="ECO:0000256" key="8">
    <source>
        <dbReference type="ARBA" id="ARBA00022837"/>
    </source>
</evidence>
<dbReference type="OrthoDB" id="438440at2759"/>
<evidence type="ECO:0000313" key="17">
    <source>
        <dbReference type="Proteomes" id="UP000011082"/>
    </source>
</evidence>
<evidence type="ECO:0000256" key="2">
    <source>
        <dbReference type="ARBA" id="ARBA00004651"/>
    </source>
</evidence>
<dbReference type="CDD" id="cd00519">
    <property type="entry name" value="Lipase_3"/>
    <property type="match status" value="1"/>
</dbReference>
<dbReference type="GO" id="GO:0046872">
    <property type="term" value="F:metal ion binding"/>
    <property type="evidence" value="ECO:0007669"/>
    <property type="project" value="UniProtKB-KW"/>
</dbReference>
<keyword evidence="6" id="KW-0479">Metal-binding</keyword>
<evidence type="ECO:0000256" key="7">
    <source>
        <dbReference type="ARBA" id="ARBA00022801"/>
    </source>
</evidence>
<protein>
    <recommendedName>
        <fullName evidence="14">sn-1-specific diacylglycerol lipase</fullName>
        <ecNumber evidence="14">3.1.1.116</ecNumber>
    </recommendedName>
</protein>
<organism evidence="16 17">
    <name type="scientific">Vittaforma corneae (strain ATCC 50505)</name>
    <name type="common">Microsporidian parasite</name>
    <name type="synonym">Nosema corneum</name>
    <dbReference type="NCBI Taxonomy" id="993615"/>
    <lineage>
        <taxon>Eukaryota</taxon>
        <taxon>Fungi</taxon>
        <taxon>Fungi incertae sedis</taxon>
        <taxon>Microsporidia</taxon>
        <taxon>Nosematidae</taxon>
        <taxon>Vittaforma</taxon>
    </lineage>
</organism>
<comment type="cofactor">
    <cofactor evidence="1">
        <name>Ca(2+)</name>
        <dbReference type="ChEBI" id="CHEBI:29108"/>
    </cofactor>
</comment>
<keyword evidence="8" id="KW-0106">Calcium</keyword>
<evidence type="ECO:0000256" key="4">
    <source>
        <dbReference type="ARBA" id="ARBA00022553"/>
    </source>
</evidence>
<keyword evidence="17" id="KW-1185">Reference proteome</keyword>